<keyword evidence="6" id="KW-1185">Reference proteome</keyword>
<name>A0ABW5CI62_9HYPH</name>
<evidence type="ECO:0000256" key="2">
    <source>
        <dbReference type="ARBA" id="ARBA00009272"/>
    </source>
</evidence>
<evidence type="ECO:0000313" key="6">
    <source>
        <dbReference type="Proteomes" id="UP001597371"/>
    </source>
</evidence>
<evidence type="ECO:0000256" key="1">
    <source>
        <dbReference type="ARBA" id="ARBA00004117"/>
    </source>
</evidence>
<dbReference type="EMBL" id="JBHUIJ010000002">
    <property type="protein sequence ID" value="MFD2236366.1"/>
    <property type="molecule type" value="Genomic_DNA"/>
</dbReference>
<comment type="subcellular location">
    <subcellularLocation>
        <location evidence="1 4">Bacterial flagellum basal body</location>
    </subcellularLocation>
</comment>
<dbReference type="HAMAP" id="MF_00724">
    <property type="entry name" value="FliE"/>
    <property type="match status" value="1"/>
</dbReference>
<evidence type="ECO:0000313" key="5">
    <source>
        <dbReference type="EMBL" id="MFD2236366.1"/>
    </source>
</evidence>
<evidence type="ECO:0000256" key="4">
    <source>
        <dbReference type="HAMAP-Rule" id="MF_00724"/>
    </source>
</evidence>
<keyword evidence="3 4" id="KW-0975">Bacterial flagellum</keyword>
<evidence type="ECO:0000256" key="3">
    <source>
        <dbReference type="ARBA" id="ARBA00023143"/>
    </source>
</evidence>
<dbReference type="RefSeq" id="WP_209735690.1">
    <property type="nucleotide sequence ID" value="NZ_CP072611.1"/>
</dbReference>
<sequence length="104" mass="10420">MIPAIGASFPRFDTGSVSAAAPSAASAAQGAMPADFSAVMAEVAGNAMTSLKTAETVSIQGVQGGASTQAVVEAVMDAERTLQTAVALRDKVVSAYLEISRMAI</sequence>
<keyword evidence="5" id="KW-0966">Cell projection</keyword>
<keyword evidence="5" id="KW-0969">Cilium</keyword>
<comment type="caution">
    <text evidence="5">The sequence shown here is derived from an EMBL/GenBank/DDBJ whole genome shotgun (WGS) entry which is preliminary data.</text>
</comment>
<gene>
    <name evidence="4" type="primary">fliE</name>
    <name evidence="5" type="ORF">ACFSKQ_02670</name>
</gene>
<protein>
    <recommendedName>
        <fullName evidence="4">Flagellar hook-basal body complex protein FliE</fullName>
    </recommendedName>
</protein>
<comment type="similarity">
    <text evidence="2 4">Belongs to the FliE family.</text>
</comment>
<dbReference type="PANTHER" id="PTHR34653:SF1">
    <property type="entry name" value="FLAGELLAR HOOK-BASAL BODY COMPLEX PROTEIN FLIE"/>
    <property type="match status" value="1"/>
</dbReference>
<accession>A0ABW5CI62</accession>
<dbReference type="Proteomes" id="UP001597371">
    <property type="component" value="Unassembled WGS sequence"/>
</dbReference>
<dbReference type="Pfam" id="PF02049">
    <property type="entry name" value="FliE"/>
    <property type="match status" value="1"/>
</dbReference>
<proteinExistence type="inferred from homology"/>
<dbReference type="PANTHER" id="PTHR34653">
    <property type="match status" value="1"/>
</dbReference>
<organism evidence="5 6">
    <name type="scientific">Aureimonas populi</name>
    <dbReference type="NCBI Taxonomy" id="1701758"/>
    <lineage>
        <taxon>Bacteria</taxon>
        <taxon>Pseudomonadati</taxon>
        <taxon>Pseudomonadota</taxon>
        <taxon>Alphaproteobacteria</taxon>
        <taxon>Hyphomicrobiales</taxon>
        <taxon>Aurantimonadaceae</taxon>
        <taxon>Aureimonas</taxon>
    </lineage>
</organism>
<keyword evidence="5" id="KW-0282">Flagellum</keyword>
<dbReference type="InterPro" id="IPR001624">
    <property type="entry name" value="FliE"/>
</dbReference>
<reference evidence="6" key="1">
    <citation type="journal article" date="2019" name="Int. J. Syst. Evol. Microbiol.">
        <title>The Global Catalogue of Microorganisms (GCM) 10K type strain sequencing project: providing services to taxonomists for standard genome sequencing and annotation.</title>
        <authorList>
            <consortium name="The Broad Institute Genomics Platform"/>
            <consortium name="The Broad Institute Genome Sequencing Center for Infectious Disease"/>
            <person name="Wu L."/>
            <person name="Ma J."/>
        </authorList>
    </citation>
    <scope>NUCLEOTIDE SEQUENCE [LARGE SCALE GENOMIC DNA]</scope>
    <source>
        <strain evidence="6">ZS-35-S2</strain>
    </source>
</reference>